<gene>
    <name evidence="6" type="ORF">G6F51_005757</name>
</gene>
<dbReference type="PROSITE" id="PS50222">
    <property type="entry name" value="EF_HAND_2"/>
    <property type="match status" value="2"/>
</dbReference>
<dbReference type="Gene3D" id="1.10.238.10">
    <property type="entry name" value="EF-hand"/>
    <property type="match status" value="1"/>
</dbReference>
<accession>A0A9P6YCJ0</accession>
<dbReference type="GO" id="GO:0005509">
    <property type="term" value="F:calcium ion binding"/>
    <property type="evidence" value="ECO:0007669"/>
    <property type="project" value="InterPro"/>
</dbReference>
<keyword evidence="2" id="KW-0677">Repeat</keyword>
<dbReference type="PANTHER" id="PTHR23104:SF1">
    <property type="entry name" value="EF-HAND DOMAIN-CONTAINING PROTEIN"/>
    <property type="match status" value="1"/>
</dbReference>
<dbReference type="InterPro" id="IPR018247">
    <property type="entry name" value="EF_Hand_1_Ca_BS"/>
</dbReference>
<comment type="caution">
    <text evidence="6">The sequence shown here is derived from an EMBL/GenBank/DDBJ whole genome shotgun (WGS) entry which is preliminary data.</text>
</comment>
<feature type="domain" description="EF-hand" evidence="5">
    <location>
        <begin position="56"/>
        <end position="91"/>
    </location>
</feature>
<evidence type="ECO:0000259" key="5">
    <source>
        <dbReference type="PROSITE" id="PS50222"/>
    </source>
</evidence>
<evidence type="ECO:0000256" key="3">
    <source>
        <dbReference type="ARBA" id="ARBA00022837"/>
    </source>
</evidence>
<evidence type="ECO:0000256" key="2">
    <source>
        <dbReference type="ARBA" id="ARBA00022737"/>
    </source>
</evidence>
<feature type="domain" description="EF-hand" evidence="5">
    <location>
        <begin position="101"/>
        <end position="136"/>
    </location>
</feature>
<dbReference type="InterPro" id="IPR002048">
    <property type="entry name" value="EF_hand_dom"/>
</dbReference>
<dbReference type="PROSITE" id="PS00018">
    <property type="entry name" value="EF_HAND_1"/>
    <property type="match status" value="2"/>
</dbReference>
<feature type="signal peptide" evidence="4">
    <location>
        <begin position="1"/>
        <end position="15"/>
    </location>
</feature>
<dbReference type="SUPFAM" id="SSF47473">
    <property type="entry name" value="EF-hand"/>
    <property type="match status" value="1"/>
</dbReference>
<dbReference type="InterPro" id="IPR052110">
    <property type="entry name" value="MCFD2-like"/>
</dbReference>
<evidence type="ECO:0000256" key="4">
    <source>
        <dbReference type="SAM" id="SignalP"/>
    </source>
</evidence>
<name>A0A9P6YCJ0_RHIOR</name>
<dbReference type="EMBL" id="JAANIT010000728">
    <property type="protein sequence ID" value="KAG1544943.1"/>
    <property type="molecule type" value="Genomic_DNA"/>
</dbReference>
<evidence type="ECO:0000313" key="7">
    <source>
        <dbReference type="Proteomes" id="UP000717996"/>
    </source>
</evidence>
<sequence length="136" mass="15787">MRLFLLLLLFTCVFGIDFKNKEDHSNYGDFKHNKEHIQAHLNSLANNTDEPLPELSDKDMIYYLFLTHDQNGDGFLDGHELRQAFTDFGDEDGSKYISLEEVSEMIDHVLEEDDLNGDGLISWSEYLESQSYHHQA</sequence>
<keyword evidence="3" id="KW-0106">Calcium</keyword>
<dbReference type="OrthoDB" id="289247at2759"/>
<organism evidence="6 7">
    <name type="scientific">Rhizopus oryzae</name>
    <name type="common">Mucormycosis agent</name>
    <name type="synonym">Rhizopus arrhizus var. delemar</name>
    <dbReference type="NCBI Taxonomy" id="64495"/>
    <lineage>
        <taxon>Eukaryota</taxon>
        <taxon>Fungi</taxon>
        <taxon>Fungi incertae sedis</taxon>
        <taxon>Mucoromycota</taxon>
        <taxon>Mucoromycotina</taxon>
        <taxon>Mucoromycetes</taxon>
        <taxon>Mucorales</taxon>
        <taxon>Mucorineae</taxon>
        <taxon>Rhizopodaceae</taxon>
        <taxon>Rhizopus</taxon>
    </lineage>
</organism>
<feature type="chain" id="PRO_5040265904" description="EF-hand domain-containing protein" evidence="4">
    <location>
        <begin position="16"/>
        <end position="136"/>
    </location>
</feature>
<dbReference type="PANTHER" id="PTHR23104">
    <property type="entry name" value="MULTIPLE COAGULATION FACTOR DEFICIENCY PROTEIN 2 NEURAL STEM CELL DERIVED NEURONAL SURVIVAL PROTEIN"/>
    <property type="match status" value="1"/>
</dbReference>
<protein>
    <recommendedName>
        <fullName evidence="5">EF-hand domain-containing protein</fullName>
    </recommendedName>
</protein>
<evidence type="ECO:0000313" key="6">
    <source>
        <dbReference type="EMBL" id="KAG1544943.1"/>
    </source>
</evidence>
<dbReference type="AlphaFoldDB" id="A0A9P6YCJ0"/>
<dbReference type="Proteomes" id="UP000717996">
    <property type="component" value="Unassembled WGS sequence"/>
</dbReference>
<dbReference type="InterPro" id="IPR011992">
    <property type="entry name" value="EF-hand-dom_pair"/>
</dbReference>
<reference evidence="6" key="1">
    <citation type="journal article" date="2020" name="Microb. Genom.">
        <title>Genetic diversity of clinical and environmental Mucorales isolates obtained from an investigation of mucormycosis cases among solid organ transplant recipients.</title>
        <authorList>
            <person name="Nguyen M.H."/>
            <person name="Kaul D."/>
            <person name="Muto C."/>
            <person name="Cheng S.J."/>
            <person name="Richter R.A."/>
            <person name="Bruno V.M."/>
            <person name="Liu G."/>
            <person name="Beyhan S."/>
            <person name="Sundermann A.J."/>
            <person name="Mounaud S."/>
            <person name="Pasculle A.W."/>
            <person name="Nierman W.C."/>
            <person name="Driscoll E."/>
            <person name="Cumbie R."/>
            <person name="Clancy C.J."/>
            <person name="Dupont C.L."/>
        </authorList>
    </citation>
    <scope>NUCLEOTIDE SEQUENCE</scope>
    <source>
        <strain evidence="6">GL16</strain>
    </source>
</reference>
<proteinExistence type="predicted"/>
<evidence type="ECO:0000256" key="1">
    <source>
        <dbReference type="ARBA" id="ARBA00022729"/>
    </source>
</evidence>
<keyword evidence="1 4" id="KW-0732">Signal</keyword>
<dbReference type="Pfam" id="PF13499">
    <property type="entry name" value="EF-hand_7"/>
    <property type="match status" value="1"/>
</dbReference>